<evidence type="ECO:0000313" key="4">
    <source>
        <dbReference type="Proteomes" id="UP001055057"/>
    </source>
</evidence>
<dbReference type="EMBL" id="BPRB01000005">
    <property type="protein sequence ID" value="GJE58003.1"/>
    <property type="molecule type" value="Genomic_DNA"/>
</dbReference>
<dbReference type="Proteomes" id="UP001055057">
    <property type="component" value="Unassembled WGS sequence"/>
</dbReference>
<dbReference type="PRINTS" id="PR00420">
    <property type="entry name" value="RNGMNOXGNASE"/>
</dbReference>
<dbReference type="RefSeq" id="WP_238180641.1">
    <property type="nucleotide sequence ID" value="NZ_BPRB01000005.1"/>
</dbReference>
<evidence type="ECO:0000313" key="3">
    <source>
        <dbReference type="EMBL" id="GJE58003.1"/>
    </source>
</evidence>
<dbReference type="NCBIfam" id="NF004833">
    <property type="entry name" value="PRK06185.1-1"/>
    <property type="match status" value="1"/>
</dbReference>
<keyword evidence="4" id="KW-1185">Reference proteome</keyword>
<gene>
    <name evidence="3" type="primary">oxyE</name>
    <name evidence="3" type="ORF">MPOCJGCO_0079</name>
</gene>
<name>A0ABQ4TRL4_9HYPH</name>
<evidence type="ECO:0000256" key="1">
    <source>
        <dbReference type="ARBA" id="ARBA00023002"/>
    </source>
</evidence>
<sequence length="403" mass="43586">MDDLRVQVCVVGGGPAGMMAGLLFARAGLRVAVLEKHADFLRDFRGDTIHPSTLEVMDELGLGEAFRALPHRRVETLSGIMNGRSFRIADFRHLPVRNRFIALMPQWDFLDFLSGQGRHYPGFHLLMRTEAVGLVESGGRIAGVRANGPGGGIEIAADLVIAADGRHSLLRDRAGFVPKAFGAPMDVLWFRLSRRPDDADATAGRFGPGRILITIDRGEHWQCAYVVPKGGDAALRARGLPAFRAAVTDLAPFLADRVAEIATWDDVKVLTVSVDRLERWHRPGLLCIGDAAHAMSPVGGVGINLAIQDAVAAGNLLAGPLKAGTLTEADLARLQARRMPPTRLTQGLQRLVQDRVIARVLIDAGRPLKPPLALRLLDGLPWLQRIPARLVGLGFRPEHVAGG</sequence>
<dbReference type="SUPFAM" id="SSF51905">
    <property type="entry name" value="FAD/NAD(P)-binding domain"/>
    <property type="match status" value="1"/>
</dbReference>
<evidence type="ECO:0000259" key="2">
    <source>
        <dbReference type="Pfam" id="PF01494"/>
    </source>
</evidence>
<reference evidence="3" key="2">
    <citation type="submission" date="2021-08" db="EMBL/GenBank/DDBJ databases">
        <authorList>
            <person name="Tani A."/>
            <person name="Ola A."/>
            <person name="Ogura Y."/>
            <person name="Katsura K."/>
            <person name="Hayashi T."/>
        </authorList>
    </citation>
    <scope>NUCLEOTIDE SEQUENCE</scope>
    <source>
        <strain evidence="3">DSM 23632</strain>
    </source>
</reference>
<reference evidence="3" key="1">
    <citation type="journal article" date="2021" name="Front. Microbiol.">
        <title>Comprehensive Comparative Genomics and Phenotyping of Methylobacterium Species.</title>
        <authorList>
            <person name="Alessa O."/>
            <person name="Ogura Y."/>
            <person name="Fujitani Y."/>
            <person name="Takami H."/>
            <person name="Hayashi T."/>
            <person name="Sahin N."/>
            <person name="Tani A."/>
        </authorList>
    </citation>
    <scope>NUCLEOTIDE SEQUENCE</scope>
    <source>
        <strain evidence="3">DSM 23632</strain>
    </source>
</reference>
<dbReference type="InterPro" id="IPR002938">
    <property type="entry name" value="FAD-bd"/>
</dbReference>
<dbReference type="Pfam" id="PF01494">
    <property type="entry name" value="FAD_binding_3"/>
    <property type="match status" value="1"/>
</dbReference>
<dbReference type="PANTHER" id="PTHR43476">
    <property type="entry name" value="3-(3-HYDROXY-PHENYL)PROPIONATE/3-HYDROXYCINNAMIC ACID HYDROXYLASE"/>
    <property type="match status" value="1"/>
</dbReference>
<keyword evidence="1" id="KW-0560">Oxidoreductase</keyword>
<accession>A0ABQ4TRL4</accession>
<dbReference type="InterPro" id="IPR036188">
    <property type="entry name" value="FAD/NAD-bd_sf"/>
</dbReference>
<dbReference type="InterPro" id="IPR050631">
    <property type="entry name" value="PheA/TfdB_FAD_monoxygenase"/>
</dbReference>
<dbReference type="Gene3D" id="3.50.50.60">
    <property type="entry name" value="FAD/NAD(P)-binding domain"/>
    <property type="match status" value="2"/>
</dbReference>
<proteinExistence type="predicted"/>
<protein>
    <submittedName>
        <fullName evidence="3">6-methylpretetramide 4-monooxygenase</fullName>
    </submittedName>
</protein>
<dbReference type="PANTHER" id="PTHR43476:SF5">
    <property type="entry name" value="FAD-DEPENDENT MONOOXYGENASE"/>
    <property type="match status" value="1"/>
</dbReference>
<feature type="domain" description="FAD-binding" evidence="2">
    <location>
        <begin position="5"/>
        <end position="322"/>
    </location>
</feature>
<organism evidence="3 4">
    <name type="scientific">Methylobacterium trifolii</name>
    <dbReference type="NCBI Taxonomy" id="1003092"/>
    <lineage>
        <taxon>Bacteria</taxon>
        <taxon>Pseudomonadati</taxon>
        <taxon>Pseudomonadota</taxon>
        <taxon>Alphaproteobacteria</taxon>
        <taxon>Hyphomicrobiales</taxon>
        <taxon>Methylobacteriaceae</taxon>
        <taxon>Methylobacterium</taxon>
    </lineage>
</organism>
<comment type="caution">
    <text evidence="3">The sequence shown here is derived from an EMBL/GenBank/DDBJ whole genome shotgun (WGS) entry which is preliminary data.</text>
</comment>
<dbReference type="NCBIfam" id="NF004834">
    <property type="entry name" value="PRK06185.1-3"/>
    <property type="match status" value="1"/>
</dbReference>